<dbReference type="EMBL" id="NBSK02000001">
    <property type="protein sequence ID" value="KAJ0225177.1"/>
    <property type="molecule type" value="Genomic_DNA"/>
</dbReference>
<dbReference type="GO" id="GO:0005524">
    <property type="term" value="F:ATP binding"/>
    <property type="evidence" value="ECO:0000318"/>
    <property type="project" value="GO_Central"/>
</dbReference>
<evidence type="ECO:0000313" key="1">
    <source>
        <dbReference type="EMBL" id="KAJ0225177.1"/>
    </source>
</evidence>
<keyword evidence="2" id="KW-1185">Reference proteome</keyword>
<dbReference type="Gene3D" id="1.10.8.60">
    <property type="match status" value="1"/>
</dbReference>
<comment type="caution">
    <text evidence="1">The sequence shown here is derived from an EMBL/GenBank/DDBJ whole genome shotgun (WGS) entry which is preliminary data.</text>
</comment>
<dbReference type="InterPro" id="IPR027417">
    <property type="entry name" value="P-loop_NTPase"/>
</dbReference>
<organism evidence="1 2">
    <name type="scientific">Lactuca sativa</name>
    <name type="common">Garden lettuce</name>
    <dbReference type="NCBI Taxonomy" id="4236"/>
    <lineage>
        <taxon>Eukaryota</taxon>
        <taxon>Viridiplantae</taxon>
        <taxon>Streptophyta</taxon>
        <taxon>Embryophyta</taxon>
        <taxon>Tracheophyta</taxon>
        <taxon>Spermatophyta</taxon>
        <taxon>Magnoliopsida</taxon>
        <taxon>eudicotyledons</taxon>
        <taxon>Gunneridae</taxon>
        <taxon>Pentapetalae</taxon>
        <taxon>asterids</taxon>
        <taxon>campanulids</taxon>
        <taxon>Asterales</taxon>
        <taxon>Asteraceae</taxon>
        <taxon>Cichorioideae</taxon>
        <taxon>Cichorieae</taxon>
        <taxon>Lactucinae</taxon>
        <taxon>Lactuca</taxon>
    </lineage>
</organism>
<proteinExistence type="predicted"/>
<dbReference type="AlphaFoldDB" id="A0A9R1WLY1"/>
<dbReference type="InterPro" id="IPR050052">
    <property type="entry name" value="ATP-dep_Clp_protease_ClpX"/>
</dbReference>
<accession>A0A9R1WLY1</accession>
<dbReference type="PANTHER" id="PTHR48102">
    <property type="entry name" value="ATP-DEPENDENT CLP PROTEASE ATP-BINDING SUBUNIT CLPX-LIKE, MITOCHONDRIAL-RELATED"/>
    <property type="match status" value="1"/>
</dbReference>
<dbReference type="GO" id="GO:0005759">
    <property type="term" value="C:mitochondrial matrix"/>
    <property type="evidence" value="ECO:0000318"/>
    <property type="project" value="GO_Central"/>
</dbReference>
<protein>
    <submittedName>
        <fullName evidence="1">Uncharacterized protein</fullName>
    </submittedName>
</protein>
<evidence type="ECO:0000313" key="2">
    <source>
        <dbReference type="Proteomes" id="UP000235145"/>
    </source>
</evidence>
<dbReference type="GO" id="GO:0051603">
    <property type="term" value="P:proteolysis involved in protein catabolic process"/>
    <property type="evidence" value="ECO:0000318"/>
    <property type="project" value="GO_Central"/>
</dbReference>
<name>A0A9R1WLY1_LACSA</name>
<gene>
    <name evidence="1" type="ORF">LSAT_V11C100040720</name>
</gene>
<reference evidence="1 2" key="1">
    <citation type="journal article" date="2017" name="Nat. Commun.">
        <title>Genome assembly with in vitro proximity ligation data and whole-genome triplication in lettuce.</title>
        <authorList>
            <person name="Reyes-Chin-Wo S."/>
            <person name="Wang Z."/>
            <person name="Yang X."/>
            <person name="Kozik A."/>
            <person name="Arikit S."/>
            <person name="Song C."/>
            <person name="Xia L."/>
            <person name="Froenicke L."/>
            <person name="Lavelle D.O."/>
            <person name="Truco M.J."/>
            <person name="Xia R."/>
            <person name="Zhu S."/>
            <person name="Xu C."/>
            <person name="Xu H."/>
            <person name="Xu X."/>
            <person name="Cox K."/>
            <person name="Korf I."/>
            <person name="Meyers B.C."/>
            <person name="Michelmore R.W."/>
        </authorList>
    </citation>
    <scope>NUCLEOTIDE SEQUENCE [LARGE SCALE GENOMIC DNA]</scope>
    <source>
        <strain evidence="2">cv. Salinas</strain>
        <tissue evidence="1">Seedlings</tissue>
    </source>
</reference>
<dbReference type="PANTHER" id="PTHR48102:SF6">
    <property type="entry name" value="CLP PROTEASE REGULATORY SUBUNIT CLPX1, MITOCHONDRIAL"/>
    <property type="match status" value="1"/>
</dbReference>
<dbReference type="GO" id="GO:0016887">
    <property type="term" value="F:ATP hydrolysis activity"/>
    <property type="evidence" value="ECO:0000318"/>
    <property type="project" value="GO_Central"/>
</dbReference>
<sequence>MPKVKSSSHIMFIRTRNHRFVCEVESSDLIAYGLIPEFVGRFPILDNLLALTKPQPVPVLPQPKNALGKRYNKLFQMNQLSILSSQQSTDLLMKNVNLHYTESALRLIARKAITKNTGAVIPNERTGKDIIDGVVVDEEAVGSGAKILHGEAALAHYLSQHLIGNLEGIFAPGWIGYGKAYAPKEADDQAMCHLPKLAEQCIVFFASKCNMSFGSTCHEQIHWAHKRCHGFDQLFLAETLDVVQDIDWVISLGNAFAKQYELYTYDDEHSALLHRVLFNALGVFALREINLSKYDDGEMI</sequence>
<dbReference type="Gene3D" id="3.40.50.300">
    <property type="entry name" value="P-loop containing nucleotide triphosphate hydrolases"/>
    <property type="match status" value="1"/>
</dbReference>
<dbReference type="Proteomes" id="UP000235145">
    <property type="component" value="Unassembled WGS sequence"/>
</dbReference>